<protein>
    <recommendedName>
        <fullName evidence="3">Lipoprotein</fullName>
    </recommendedName>
</protein>
<dbReference type="NCBIfam" id="NF038029">
    <property type="entry name" value="LP_plasma"/>
    <property type="match status" value="1"/>
</dbReference>
<dbReference type="PATRIC" id="fig|1292033.3.peg.718"/>
<evidence type="ECO:0008006" key="3">
    <source>
        <dbReference type="Google" id="ProtNLM"/>
    </source>
</evidence>
<keyword evidence="2" id="KW-1185">Reference proteome</keyword>
<dbReference type="InterPro" id="IPR054816">
    <property type="entry name" value="Lipoprotein_mollicutes-type_CS"/>
</dbReference>
<dbReference type="AlphaFoldDB" id="M9WHZ6"/>
<organism evidence="1 2">
    <name type="scientific">Mycoplasma putrefaciens Mput9231</name>
    <dbReference type="NCBI Taxonomy" id="1292033"/>
    <lineage>
        <taxon>Bacteria</taxon>
        <taxon>Bacillati</taxon>
        <taxon>Mycoplasmatota</taxon>
        <taxon>Mollicutes</taxon>
        <taxon>Mycoplasmataceae</taxon>
        <taxon>Mycoplasma</taxon>
    </lineage>
</organism>
<dbReference type="HOGENOM" id="CLU_2012763_0_0_14"/>
<evidence type="ECO:0000313" key="1">
    <source>
        <dbReference type="EMBL" id="AGJ91115.1"/>
    </source>
</evidence>
<dbReference type="KEGG" id="mput:MPUT9231_7280"/>
<name>M9WHZ6_9MOLU</name>
<dbReference type="EMBL" id="CP004357">
    <property type="protein sequence ID" value="AGJ91115.1"/>
    <property type="molecule type" value="Genomic_DNA"/>
</dbReference>
<accession>M9WHZ6</accession>
<sequence>MKKMLTFFGEIGMIASTSAVAVSCTTKERTPEQDFKIINAFGERLEKLIESVEKKEKKKRSKIKSSKLSSFNEFIEKFKKTNTDTTKTTKFKDELIKGMRSAINDYFKHKDEMEKLFQKYKIN</sequence>
<evidence type="ECO:0000313" key="2">
    <source>
        <dbReference type="Proteomes" id="UP000012984"/>
    </source>
</evidence>
<dbReference type="PROSITE" id="PS51257">
    <property type="entry name" value="PROKAR_LIPOPROTEIN"/>
    <property type="match status" value="1"/>
</dbReference>
<gene>
    <name evidence="1" type="ORF">MPUT9231_7280</name>
</gene>
<dbReference type="NCBIfam" id="NF045726">
    <property type="entry name" value="XXplasma_LP"/>
    <property type="match status" value="1"/>
</dbReference>
<dbReference type="Proteomes" id="UP000012984">
    <property type="component" value="Chromosome"/>
</dbReference>
<reference evidence="1 2" key="1">
    <citation type="journal article" date="2013" name="Genome Announc.">
        <title>Complete Genome Sequence of Mycoplasma putrefaciens Strain 9231, One of the Agents of Contagious Agalactia in Goats.</title>
        <authorList>
            <person name="Dupuy V."/>
            <person name="Sirand-Pugnet P."/>
            <person name="Baranowski E."/>
            <person name="Barre A."/>
            <person name="Breton M."/>
            <person name="Couture C."/>
            <person name="Dordet-Frisoni E."/>
            <person name="Gaurivaud P."/>
            <person name="Jacob D."/>
            <person name="Lemaitre C."/>
            <person name="Manso-Silvan L."/>
            <person name="Nikolski M."/>
            <person name="Nouvel L.X."/>
            <person name="Poumarat F."/>
            <person name="Tardy F."/>
            <person name="Thebault P."/>
            <person name="Theil S."/>
            <person name="Citti C."/>
            <person name="Blanchard A."/>
            <person name="Thiaucourt F."/>
        </authorList>
    </citation>
    <scope>NUCLEOTIDE SEQUENCE [LARGE SCALE GENOMIC DNA]</scope>
    <source>
        <strain evidence="1">Mput9231</strain>
    </source>
</reference>
<proteinExistence type="predicted"/>
<dbReference type="RefSeq" id="WP_015587630.1">
    <property type="nucleotide sequence ID" value="NC_021083.1"/>
</dbReference>